<sequence length="186" mass="21323">MAKENKNIDQLIAEWKEKHGGVYALPVEDKICYLREPNIEDYKRAFIAMQNDGDTAFGETMINSLWLDGDIEIKTDNDYFTPAKKEITKMLNYDEAEITSLENRHHEIKIGDAKTTIRVITKDDLKTAEKRNPSGKPFVTQAALYELVKVSADEAFNDPKNASIRFPLYQAIEKVQNKKIAQLKKL</sequence>
<protein>
    <submittedName>
        <fullName evidence="1">Uncharacterized protein</fullName>
    </submittedName>
</protein>
<evidence type="ECO:0000313" key="2">
    <source>
        <dbReference type="Proteomes" id="UP001348397"/>
    </source>
</evidence>
<comment type="caution">
    <text evidence="1">The sequence shown here is derived from an EMBL/GenBank/DDBJ whole genome shotgun (WGS) entry which is preliminary data.</text>
</comment>
<dbReference type="RefSeq" id="WP_326320736.1">
    <property type="nucleotide sequence ID" value="NZ_JAYLAA010000037.1"/>
</dbReference>
<keyword evidence="2" id="KW-1185">Reference proteome</keyword>
<proteinExistence type="predicted"/>
<dbReference type="Proteomes" id="UP001348397">
    <property type="component" value="Unassembled WGS sequence"/>
</dbReference>
<gene>
    <name evidence="1" type="ORF">SOP96_09450</name>
</gene>
<organism evidence="1 2">
    <name type="scientific">Chryseobacterium salviniae</name>
    <dbReference type="NCBI Taxonomy" id="3101750"/>
    <lineage>
        <taxon>Bacteria</taxon>
        <taxon>Pseudomonadati</taxon>
        <taxon>Bacteroidota</taxon>
        <taxon>Flavobacteriia</taxon>
        <taxon>Flavobacteriales</taxon>
        <taxon>Weeksellaceae</taxon>
        <taxon>Chryseobacterium group</taxon>
        <taxon>Chryseobacterium</taxon>
    </lineage>
</organism>
<evidence type="ECO:0000313" key="1">
    <source>
        <dbReference type="EMBL" id="MEC3875935.1"/>
    </source>
</evidence>
<accession>A0ABU6HV08</accession>
<name>A0ABU6HV08_9FLAO</name>
<reference evidence="1 2" key="1">
    <citation type="submission" date="2024-01" db="EMBL/GenBank/DDBJ databases">
        <title>Chryseobacterium sp. T9W2-O.</title>
        <authorList>
            <person name="Maltman C."/>
        </authorList>
    </citation>
    <scope>NUCLEOTIDE SEQUENCE [LARGE SCALE GENOMIC DNA]</scope>
    <source>
        <strain evidence="1 2">T9W2-O</strain>
    </source>
</reference>
<dbReference type="EMBL" id="JAYLAA010000037">
    <property type="protein sequence ID" value="MEC3875935.1"/>
    <property type="molecule type" value="Genomic_DNA"/>
</dbReference>